<dbReference type="GeneID" id="95352469"/>
<evidence type="ECO:0000256" key="2">
    <source>
        <dbReference type="SAM" id="Phobius"/>
    </source>
</evidence>
<feature type="transmembrane region" description="Helical" evidence="2">
    <location>
        <begin position="64"/>
        <end position="89"/>
    </location>
</feature>
<dbReference type="EMBL" id="BNBO01000007">
    <property type="protein sequence ID" value="GHH66273.1"/>
    <property type="molecule type" value="Genomic_DNA"/>
</dbReference>
<proteinExistence type="predicted"/>
<dbReference type="RefSeq" id="WP_190210442.1">
    <property type="nucleotide sequence ID" value="NZ_BNBO01000007.1"/>
</dbReference>
<sequence length="104" mass="11029">MDPQTTGGPRTTGGPAAGPPQQPHGHWLKRAWKADVGLSTTTAVFLVALSLGLVLVAVQMSYTPLLVVFAVVWGVTVMVLFGAVSRWISKSQGPGRHRRMATGH</sequence>
<dbReference type="AlphaFoldDB" id="A0A919FIX0"/>
<feature type="transmembrane region" description="Helical" evidence="2">
    <location>
        <begin position="36"/>
        <end position="58"/>
    </location>
</feature>
<protein>
    <submittedName>
        <fullName evidence="3">Uncharacterized protein</fullName>
    </submittedName>
</protein>
<evidence type="ECO:0000256" key="1">
    <source>
        <dbReference type="SAM" id="MobiDB-lite"/>
    </source>
</evidence>
<organism evidence="3 4">
    <name type="scientific">Kitasatospora indigofera</name>
    <dbReference type="NCBI Taxonomy" id="67307"/>
    <lineage>
        <taxon>Bacteria</taxon>
        <taxon>Bacillati</taxon>
        <taxon>Actinomycetota</taxon>
        <taxon>Actinomycetes</taxon>
        <taxon>Kitasatosporales</taxon>
        <taxon>Streptomycetaceae</taxon>
        <taxon>Kitasatospora</taxon>
    </lineage>
</organism>
<keyword evidence="2" id="KW-0812">Transmembrane</keyword>
<name>A0A919FIX0_9ACTN</name>
<reference evidence="3" key="1">
    <citation type="journal article" date="2014" name="Int. J. Syst. Evol. Microbiol.">
        <title>Complete genome sequence of Corynebacterium casei LMG S-19264T (=DSM 44701T), isolated from a smear-ripened cheese.</title>
        <authorList>
            <consortium name="US DOE Joint Genome Institute (JGI-PGF)"/>
            <person name="Walter F."/>
            <person name="Albersmeier A."/>
            <person name="Kalinowski J."/>
            <person name="Ruckert C."/>
        </authorList>
    </citation>
    <scope>NUCLEOTIDE SEQUENCE</scope>
    <source>
        <strain evidence="3">JCM 4646</strain>
    </source>
</reference>
<keyword evidence="2" id="KW-0472">Membrane</keyword>
<gene>
    <name evidence="3" type="ORF">GCM10018781_19930</name>
</gene>
<keyword evidence="4" id="KW-1185">Reference proteome</keyword>
<feature type="region of interest" description="Disordered" evidence="1">
    <location>
        <begin position="1"/>
        <end position="25"/>
    </location>
</feature>
<feature type="compositionally biased region" description="Low complexity" evidence="1">
    <location>
        <begin position="1"/>
        <end position="14"/>
    </location>
</feature>
<evidence type="ECO:0000313" key="3">
    <source>
        <dbReference type="EMBL" id="GHH66273.1"/>
    </source>
</evidence>
<comment type="caution">
    <text evidence="3">The sequence shown here is derived from an EMBL/GenBank/DDBJ whole genome shotgun (WGS) entry which is preliminary data.</text>
</comment>
<evidence type="ECO:0000313" key="4">
    <source>
        <dbReference type="Proteomes" id="UP000617734"/>
    </source>
</evidence>
<keyword evidence="2" id="KW-1133">Transmembrane helix</keyword>
<dbReference type="Proteomes" id="UP000617734">
    <property type="component" value="Unassembled WGS sequence"/>
</dbReference>
<reference evidence="3" key="2">
    <citation type="submission" date="2020-09" db="EMBL/GenBank/DDBJ databases">
        <authorList>
            <person name="Sun Q."/>
            <person name="Ohkuma M."/>
        </authorList>
    </citation>
    <scope>NUCLEOTIDE SEQUENCE</scope>
    <source>
        <strain evidence="3">JCM 4646</strain>
    </source>
</reference>
<accession>A0A919FIX0</accession>